<keyword evidence="1" id="KW-0808">Transferase</keyword>
<comment type="caution">
    <text evidence="1">The sequence shown here is derived from an EMBL/GenBank/DDBJ whole genome shotgun (WGS) entry which is preliminary data.</text>
</comment>
<reference evidence="2" key="1">
    <citation type="journal article" date="2022" name="Nat. Commun.">
        <title>Chromosome evolution and the genetic basis of agronomically important traits in greater yam.</title>
        <authorList>
            <person name="Bredeson J.V."/>
            <person name="Lyons J.B."/>
            <person name="Oniyinde I.O."/>
            <person name="Okereke N.R."/>
            <person name="Kolade O."/>
            <person name="Nnabue I."/>
            <person name="Nwadili C.O."/>
            <person name="Hribova E."/>
            <person name="Parker M."/>
            <person name="Nwogha J."/>
            <person name="Shu S."/>
            <person name="Carlson J."/>
            <person name="Kariba R."/>
            <person name="Muthemba S."/>
            <person name="Knop K."/>
            <person name="Barton G.J."/>
            <person name="Sherwood A.V."/>
            <person name="Lopez-Montes A."/>
            <person name="Asiedu R."/>
            <person name="Jamnadass R."/>
            <person name="Muchugi A."/>
            <person name="Goodstein D."/>
            <person name="Egesi C.N."/>
            <person name="Featherston J."/>
            <person name="Asfaw A."/>
            <person name="Simpson G.G."/>
            <person name="Dolezel J."/>
            <person name="Hendre P.S."/>
            <person name="Van Deynze A."/>
            <person name="Kumar P.L."/>
            <person name="Obidiegwu J.E."/>
            <person name="Bhattacharjee R."/>
            <person name="Rokhsar D.S."/>
        </authorList>
    </citation>
    <scope>NUCLEOTIDE SEQUENCE [LARGE SCALE GENOMIC DNA]</scope>
    <source>
        <strain evidence="2">cv. TDa95/00328</strain>
    </source>
</reference>
<evidence type="ECO:0000313" key="2">
    <source>
        <dbReference type="Proteomes" id="UP000827976"/>
    </source>
</evidence>
<evidence type="ECO:0000313" key="1">
    <source>
        <dbReference type="EMBL" id="KAH7661851.1"/>
    </source>
</evidence>
<organism evidence="1 2">
    <name type="scientific">Dioscorea alata</name>
    <name type="common">Purple yam</name>
    <dbReference type="NCBI Taxonomy" id="55571"/>
    <lineage>
        <taxon>Eukaryota</taxon>
        <taxon>Viridiplantae</taxon>
        <taxon>Streptophyta</taxon>
        <taxon>Embryophyta</taxon>
        <taxon>Tracheophyta</taxon>
        <taxon>Spermatophyta</taxon>
        <taxon>Magnoliopsida</taxon>
        <taxon>Liliopsida</taxon>
        <taxon>Dioscoreales</taxon>
        <taxon>Dioscoreaceae</taxon>
        <taxon>Dioscorea</taxon>
    </lineage>
</organism>
<dbReference type="EC" id="2.4.1.273" evidence="1"/>
<sequence length="477" mass="52739">MAMEHNGDHHQPLHIAVFPWLAFGHMMPFLELSKTLASKGHHISYLTTPTNISKLSSSSLSPLITFIPLPLPPNPNLPPLAGATSDVSPDQVQYLKLSLDSLHLPFTTFLHESSPKPDWLLLDFATPWAIPIASSFSIPCAFFSIFTASFLTFIGPPSELTDDKGSRTSLENFTLKPNWIPFPSNLSYSLHGAKTLMAIYENNVSGIPDISRYRKTLEGCKAFGIRTCMEVEGEFVNLLRDLHQKPVFPLGLLAPRAAVGKMMINEEIFAWLGMQKRRSVVYVAFGSEATLSLELLHELALGLELSGLPFLWVLRKGLGLGDGVVDDDQVLPLGFEERVSGRGMVVRGWVDQVRVLGHEGVGGFLSHSGWSSIVEALGFGHPLMLLPIYVDQEANARLVVERGFGVEVKRREEDGYFGKEEVVRVLRLVMVEKEGDGVRVRVRAGEMKKVFGDAVGQDKYVDDFVKFLKGNKGMLAV</sequence>
<proteinExistence type="predicted"/>
<protein>
    <submittedName>
        <fullName evidence="1">UDP-glucuronosyl/UDP-glucosyltransferase protein</fullName>
        <ecNumber evidence="1">2.4.1.273</ecNumber>
    </submittedName>
</protein>
<keyword evidence="2" id="KW-1185">Reference proteome</keyword>
<dbReference type="Proteomes" id="UP000827976">
    <property type="component" value="Chromosome 15"/>
</dbReference>
<dbReference type="EMBL" id="CM037025">
    <property type="protein sequence ID" value="KAH7661851.1"/>
    <property type="molecule type" value="Genomic_DNA"/>
</dbReference>
<gene>
    <name evidence="1" type="ORF">IHE45_15G091500</name>
</gene>
<name>A0ACB7UMY0_DIOAL</name>
<accession>A0ACB7UMY0</accession>
<keyword evidence="1" id="KW-0328">Glycosyltransferase</keyword>